<keyword evidence="2" id="KW-1185">Reference proteome</keyword>
<dbReference type="STRING" id="571915.CMUST_09210"/>
<evidence type="ECO:0000313" key="1">
    <source>
        <dbReference type="EMBL" id="AKK06158.1"/>
    </source>
</evidence>
<proteinExistence type="predicted"/>
<accession>A0A0G3H2Y7</accession>
<protein>
    <submittedName>
        <fullName evidence="1">Uncharacterized protein</fullName>
    </submittedName>
</protein>
<dbReference type="EMBL" id="CP011542">
    <property type="protein sequence ID" value="AKK06158.1"/>
    <property type="molecule type" value="Genomic_DNA"/>
</dbReference>
<dbReference type="AlphaFoldDB" id="A0A0G3H2Y7"/>
<dbReference type="PATRIC" id="fig|571915.4.peg.1951"/>
<evidence type="ECO:0000313" key="2">
    <source>
        <dbReference type="Proteomes" id="UP000035199"/>
    </source>
</evidence>
<sequence>MISSAEVGRRMVGYLMPAITLDEFFDGNNEEESIAPNQWGFGRPPLAEIETRLRAIDACDDVAWVRIETHPDTEMEEENGMVAAESAIICTSAPTENIEARVGNMEQDGVCELPAKLKDICDVPAVPDGYRIVFVLWD</sequence>
<dbReference type="OrthoDB" id="7013010at2"/>
<reference evidence="2" key="2">
    <citation type="submission" date="2015-05" db="EMBL/GenBank/DDBJ databases">
        <title>Complete genome sequence of Corynebacterium mustelae DSM 45274, isolated from various tissues of a male ferret with lethal sepsis.</title>
        <authorList>
            <person name="Ruckert C."/>
            <person name="Albersmeier A."/>
            <person name="Winkler A."/>
            <person name="Tauch A."/>
        </authorList>
    </citation>
    <scope>NUCLEOTIDE SEQUENCE [LARGE SCALE GENOMIC DNA]</scope>
    <source>
        <strain evidence="2">DSM 45274</strain>
    </source>
</reference>
<dbReference type="Proteomes" id="UP000035199">
    <property type="component" value="Chromosome"/>
</dbReference>
<dbReference type="RefSeq" id="WP_047263521.1">
    <property type="nucleotide sequence ID" value="NZ_CP011542.1"/>
</dbReference>
<gene>
    <name evidence="1" type="ORF">CMUST_09210</name>
</gene>
<reference evidence="1 2" key="1">
    <citation type="journal article" date="2015" name="Genome Announc.">
        <title>Complete Genome Sequence of the Type Strain Corynebacterium mustelae DSM 45274, Isolated from Various Tissues of a Male Ferret with Lethal Sepsis.</title>
        <authorList>
            <person name="Ruckert C."/>
            <person name="Eimer J."/>
            <person name="Winkler A."/>
            <person name="Tauch A."/>
        </authorList>
    </citation>
    <scope>NUCLEOTIDE SEQUENCE [LARGE SCALE GENOMIC DNA]</scope>
    <source>
        <strain evidence="1 2">DSM 45274</strain>
    </source>
</reference>
<name>A0A0G3H2Y7_9CORY</name>
<organism evidence="1 2">
    <name type="scientific">Corynebacterium mustelae</name>
    <dbReference type="NCBI Taxonomy" id="571915"/>
    <lineage>
        <taxon>Bacteria</taxon>
        <taxon>Bacillati</taxon>
        <taxon>Actinomycetota</taxon>
        <taxon>Actinomycetes</taxon>
        <taxon>Mycobacteriales</taxon>
        <taxon>Corynebacteriaceae</taxon>
        <taxon>Corynebacterium</taxon>
    </lineage>
</organism>
<dbReference type="KEGG" id="cmv:CMUST_09210"/>